<evidence type="ECO:0000313" key="3">
    <source>
        <dbReference type="Proteomes" id="UP000559256"/>
    </source>
</evidence>
<proteinExistence type="predicted"/>
<dbReference type="AlphaFoldDB" id="A0A8H5LPM9"/>
<keyword evidence="1" id="KW-0812">Transmembrane</keyword>
<keyword evidence="3" id="KW-1185">Reference proteome</keyword>
<comment type="caution">
    <text evidence="2">The sequence shown here is derived from an EMBL/GenBank/DDBJ whole genome shotgun (WGS) entry which is preliminary data.</text>
</comment>
<evidence type="ECO:0000256" key="1">
    <source>
        <dbReference type="SAM" id="Phobius"/>
    </source>
</evidence>
<accession>A0A8H5LPM9</accession>
<feature type="transmembrane region" description="Helical" evidence="1">
    <location>
        <begin position="234"/>
        <end position="254"/>
    </location>
</feature>
<dbReference type="OrthoDB" id="2548253at2759"/>
<protein>
    <submittedName>
        <fullName evidence="2">Uncharacterized protein</fullName>
    </submittedName>
</protein>
<feature type="transmembrane region" description="Helical" evidence="1">
    <location>
        <begin position="141"/>
        <end position="159"/>
    </location>
</feature>
<feature type="transmembrane region" description="Helical" evidence="1">
    <location>
        <begin position="108"/>
        <end position="129"/>
    </location>
</feature>
<dbReference type="Proteomes" id="UP000559256">
    <property type="component" value="Unassembled WGS sequence"/>
</dbReference>
<gene>
    <name evidence="2" type="ORF">D9758_008113</name>
</gene>
<evidence type="ECO:0000313" key="2">
    <source>
        <dbReference type="EMBL" id="KAF5364957.1"/>
    </source>
</evidence>
<feature type="transmembrane region" description="Helical" evidence="1">
    <location>
        <begin position="266"/>
        <end position="288"/>
    </location>
</feature>
<reference evidence="2 3" key="1">
    <citation type="journal article" date="2020" name="ISME J.">
        <title>Uncovering the hidden diversity of litter-decomposition mechanisms in mushroom-forming fungi.</title>
        <authorList>
            <person name="Floudas D."/>
            <person name="Bentzer J."/>
            <person name="Ahren D."/>
            <person name="Johansson T."/>
            <person name="Persson P."/>
            <person name="Tunlid A."/>
        </authorList>
    </citation>
    <scope>NUCLEOTIDE SEQUENCE [LARGE SCALE GENOMIC DNA]</scope>
    <source>
        <strain evidence="2 3">CBS 291.85</strain>
    </source>
</reference>
<name>A0A8H5LPM9_9AGAR</name>
<keyword evidence="1" id="KW-1133">Transmembrane helix</keyword>
<keyword evidence="1" id="KW-0472">Membrane</keyword>
<organism evidence="2 3">
    <name type="scientific">Tetrapyrgos nigripes</name>
    <dbReference type="NCBI Taxonomy" id="182062"/>
    <lineage>
        <taxon>Eukaryota</taxon>
        <taxon>Fungi</taxon>
        <taxon>Dikarya</taxon>
        <taxon>Basidiomycota</taxon>
        <taxon>Agaricomycotina</taxon>
        <taxon>Agaricomycetes</taxon>
        <taxon>Agaricomycetidae</taxon>
        <taxon>Agaricales</taxon>
        <taxon>Marasmiineae</taxon>
        <taxon>Marasmiaceae</taxon>
        <taxon>Tetrapyrgos</taxon>
    </lineage>
</organism>
<sequence>MWILSFSESDTMDITWHITFSGVSPAQIGDSATPHTVNHHQSDYEKIVEQDHAELYNGLHGMSKPGSHPRRRLVLAVIFTSLTAVITILELVYWFFRRSTVHISVPGTVLFALHEILGVVRFLVSIYAPPSGPAFDTTVEAVFSLSSLPLAYWMVRTVLRIELVWKRGLPTFRRRSASHIERASERLDMTMSWKVRLSILSTLFLCLFFLRDYMDLLPALNPAPDSESVIKHLLAASQHSFWFTGCLSLIVLNYKSGLFAGSYKSATYLIWFNKAFLFLHYVPAVVGLYHTRPALDLPFIIGWVVQSVLVYQSMSLPAVSNSMVKGYEDEESR</sequence>
<feature type="transmembrane region" description="Helical" evidence="1">
    <location>
        <begin position="195"/>
        <end position="214"/>
    </location>
</feature>
<dbReference type="EMBL" id="JAACJM010000030">
    <property type="protein sequence ID" value="KAF5364957.1"/>
    <property type="molecule type" value="Genomic_DNA"/>
</dbReference>
<feature type="transmembrane region" description="Helical" evidence="1">
    <location>
        <begin position="300"/>
        <end position="319"/>
    </location>
</feature>
<feature type="transmembrane region" description="Helical" evidence="1">
    <location>
        <begin position="73"/>
        <end position="96"/>
    </location>
</feature>